<sequence length="229" mass="25986">MCFRITFEKDKKKTFTFKDEKEKKPKLVAHEFPSKLELTDVYYDSKTGIYYSKHGTPDGMTLRALTQAPIVEDSTVHEKCKDEKKKKKKGHSHCQIKCYHSDMKPPSPAKCCNHKSGHKPPPPAECCNHKSEHKHGCNRNPSPAPKRRQFLLLEPVKKPDPVVDYFAPREFTQVNMRSMAKPPGRGYETKELAIQAAYEQGLVINDPRQTVQMMPGTAGGFFVVGVTDP</sequence>
<protein>
    <submittedName>
        <fullName evidence="1">Uncharacterized protein</fullName>
    </submittedName>
</protein>
<keyword evidence="2" id="KW-1185">Reference proteome</keyword>
<accession>A0AAV9VXI7</accession>
<comment type="caution">
    <text evidence="1">The sequence shown here is derived from an EMBL/GenBank/DDBJ whole genome shotgun (WGS) entry which is preliminary data.</text>
</comment>
<dbReference type="AlphaFoldDB" id="A0AAV9VXI7"/>
<dbReference type="EMBL" id="JAVHJL010000009">
    <property type="protein sequence ID" value="KAK6497380.1"/>
    <property type="molecule type" value="Genomic_DNA"/>
</dbReference>
<evidence type="ECO:0000313" key="2">
    <source>
        <dbReference type="Proteomes" id="UP001370758"/>
    </source>
</evidence>
<evidence type="ECO:0000313" key="1">
    <source>
        <dbReference type="EMBL" id="KAK6497380.1"/>
    </source>
</evidence>
<name>A0AAV9VXI7_9PEZI</name>
<dbReference type="Proteomes" id="UP001370758">
    <property type="component" value="Unassembled WGS sequence"/>
</dbReference>
<proteinExistence type="predicted"/>
<organism evidence="1 2">
    <name type="scientific">Arthrobotrys musiformis</name>
    <dbReference type="NCBI Taxonomy" id="47236"/>
    <lineage>
        <taxon>Eukaryota</taxon>
        <taxon>Fungi</taxon>
        <taxon>Dikarya</taxon>
        <taxon>Ascomycota</taxon>
        <taxon>Pezizomycotina</taxon>
        <taxon>Orbiliomycetes</taxon>
        <taxon>Orbiliales</taxon>
        <taxon>Orbiliaceae</taxon>
        <taxon>Arthrobotrys</taxon>
    </lineage>
</organism>
<gene>
    <name evidence="1" type="ORF">TWF481_011789</name>
</gene>
<reference evidence="1 2" key="1">
    <citation type="submission" date="2023-08" db="EMBL/GenBank/DDBJ databases">
        <authorList>
            <person name="Palmer J.M."/>
        </authorList>
    </citation>
    <scope>NUCLEOTIDE SEQUENCE [LARGE SCALE GENOMIC DNA]</scope>
    <source>
        <strain evidence="1 2">TWF481</strain>
    </source>
</reference>